<comment type="caution">
    <text evidence="1">The sequence shown here is derived from an EMBL/GenBank/DDBJ whole genome shotgun (WGS) entry which is preliminary data.</text>
</comment>
<dbReference type="EMBL" id="CADEAL010002258">
    <property type="protein sequence ID" value="CAB1439283.1"/>
    <property type="molecule type" value="Genomic_DNA"/>
</dbReference>
<keyword evidence="2" id="KW-1185">Reference proteome</keyword>
<evidence type="ECO:0000313" key="2">
    <source>
        <dbReference type="Proteomes" id="UP001153269"/>
    </source>
</evidence>
<gene>
    <name evidence="1" type="ORF">PLEPLA_LOCUS27101</name>
</gene>
<sequence length="66" mass="7560">MDGARRSPVALKKTEYVERKPAIKLRDSPTKLSRPPVYPGVELPVSWMLRDIQMIYTIRKLSAFGT</sequence>
<name>A0A9N7UYE9_PLEPL</name>
<proteinExistence type="predicted"/>
<evidence type="ECO:0000313" key="1">
    <source>
        <dbReference type="EMBL" id="CAB1439283.1"/>
    </source>
</evidence>
<accession>A0A9N7UYE9</accession>
<reference evidence="1" key="1">
    <citation type="submission" date="2020-03" db="EMBL/GenBank/DDBJ databases">
        <authorList>
            <person name="Weist P."/>
        </authorList>
    </citation>
    <scope>NUCLEOTIDE SEQUENCE</scope>
</reference>
<organism evidence="1 2">
    <name type="scientific">Pleuronectes platessa</name>
    <name type="common">European plaice</name>
    <dbReference type="NCBI Taxonomy" id="8262"/>
    <lineage>
        <taxon>Eukaryota</taxon>
        <taxon>Metazoa</taxon>
        <taxon>Chordata</taxon>
        <taxon>Craniata</taxon>
        <taxon>Vertebrata</taxon>
        <taxon>Euteleostomi</taxon>
        <taxon>Actinopterygii</taxon>
        <taxon>Neopterygii</taxon>
        <taxon>Teleostei</taxon>
        <taxon>Neoteleostei</taxon>
        <taxon>Acanthomorphata</taxon>
        <taxon>Carangaria</taxon>
        <taxon>Pleuronectiformes</taxon>
        <taxon>Pleuronectoidei</taxon>
        <taxon>Pleuronectidae</taxon>
        <taxon>Pleuronectes</taxon>
    </lineage>
</organism>
<dbReference type="Proteomes" id="UP001153269">
    <property type="component" value="Unassembled WGS sequence"/>
</dbReference>
<dbReference type="AlphaFoldDB" id="A0A9N7UYE9"/>
<protein>
    <submittedName>
        <fullName evidence="1">Uncharacterized protein</fullName>
    </submittedName>
</protein>